<feature type="domain" description="WW" evidence="1">
    <location>
        <begin position="2"/>
        <end position="36"/>
    </location>
</feature>
<dbReference type="PROSITE" id="PS50020">
    <property type="entry name" value="WW_DOMAIN_2"/>
    <property type="match status" value="1"/>
</dbReference>
<dbReference type="GO" id="GO:0051087">
    <property type="term" value="F:protein-folding chaperone binding"/>
    <property type="evidence" value="ECO:0007669"/>
    <property type="project" value="InterPro"/>
</dbReference>
<feature type="domain" description="BAG" evidence="2">
    <location>
        <begin position="77"/>
        <end position="144"/>
    </location>
</feature>
<dbReference type="PROSITE" id="PS01159">
    <property type="entry name" value="WW_DOMAIN_1"/>
    <property type="match status" value="1"/>
</dbReference>
<comment type="caution">
    <text evidence="3">The sequence shown here is derived from an EMBL/GenBank/DDBJ whole genome shotgun (WGS) entry which is preliminary data.</text>
</comment>
<dbReference type="Proteomes" id="UP000316759">
    <property type="component" value="Unassembled WGS sequence"/>
</dbReference>
<dbReference type="InterPro" id="IPR036020">
    <property type="entry name" value="WW_dom_sf"/>
</dbReference>
<dbReference type="InterPro" id="IPR036533">
    <property type="entry name" value="BAG_dom_sf"/>
</dbReference>
<accession>A0A504Z1W9</accession>
<evidence type="ECO:0000259" key="2">
    <source>
        <dbReference type="PROSITE" id="PS51035"/>
    </source>
</evidence>
<sequence>MDPLPSGWEVRLDESTGRYYFVDHNMRTTQWKHPTTGKLYVPTKEKPQYPTTLVTQQTQDDNADDSGTKIIRDVIRKARLLQPEIEAFSGAKKDKEYLRLMETLEVLILELDGVILQGQGEVRAMRRAAVVEIQHLIQMLESQSLKPCSLVVPNSENSATDEH</sequence>
<protein>
    <submittedName>
        <fullName evidence="3">Uncharacterized protein</fullName>
    </submittedName>
</protein>
<dbReference type="AlphaFoldDB" id="A0A504Z1W9"/>
<dbReference type="SUPFAM" id="SSF51045">
    <property type="entry name" value="WW domain"/>
    <property type="match status" value="1"/>
</dbReference>
<dbReference type="SMART" id="SM00456">
    <property type="entry name" value="WW"/>
    <property type="match status" value="1"/>
</dbReference>
<keyword evidence="4" id="KW-1185">Reference proteome</keyword>
<dbReference type="Pfam" id="PF02179">
    <property type="entry name" value="BAG"/>
    <property type="match status" value="1"/>
</dbReference>
<dbReference type="SUPFAM" id="SSF63491">
    <property type="entry name" value="BAG domain"/>
    <property type="match status" value="1"/>
</dbReference>
<dbReference type="Pfam" id="PF00397">
    <property type="entry name" value="WW"/>
    <property type="match status" value="1"/>
</dbReference>
<dbReference type="EMBL" id="SUNJ01005485">
    <property type="protein sequence ID" value="TPP63600.1"/>
    <property type="molecule type" value="Genomic_DNA"/>
</dbReference>
<dbReference type="CDD" id="cd00201">
    <property type="entry name" value="WW"/>
    <property type="match status" value="1"/>
</dbReference>
<dbReference type="PROSITE" id="PS51035">
    <property type="entry name" value="BAG"/>
    <property type="match status" value="1"/>
</dbReference>
<evidence type="ECO:0000259" key="1">
    <source>
        <dbReference type="PROSITE" id="PS50020"/>
    </source>
</evidence>
<organism evidence="3 4">
    <name type="scientific">Fasciola gigantica</name>
    <name type="common">Giant liver fluke</name>
    <dbReference type="NCBI Taxonomy" id="46835"/>
    <lineage>
        <taxon>Eukaryota</taxon>
        <taxon>Metazoa</taxon>
        <taxon>Spiralia</taxon>
        <taxon>Lophotrochozoa</taxon>
        <taxon>Platyhelminthes</taxon>
        <taxon>Trematoda</taxon>
        <taxon>Digenea</taxon>
        <taxon>Plagiorchiida</taxon>
        <taxon>Echinostomata</taxon>
        <taxon>Echinostomatoidea</taxon>
        <taxon>Fasciolidae</taxon>
        <taxon>Fasciola</taxon>
    </lineage>
</organism>
<evidence type="ECO:0000313" key="3">
    <source>
        <dbReference type="EMBL" id="TPP63600.1"/>
    </source>
</evidence>
<dbReference type="InterPro" id="IPR001202">
    <property type="entry name" value="WW_dom"/>
</dbReference>
<dbReference type="OrthoDB" id="2020426at2759"/>
<dbReference type="Gene3D" id="1.20.58.120">
    <property type="entry name" value="BAG domain"/>
    <property type="match status" value="1"/>
</dbReference>
<proteinExistence type="predicted"/>
<evidence type="ECO:0000313" key="4">
    <source>
        <dbReference type="Proteomes" id="UP000316759"/>
    </source>
</evidence>
<dbReference type="InterPro" id="IPR003103">
    <property type="entry name" value="BAG_domain"/>
</dbReference>
<reference evidence="3 4" key="1">
    <citation type="submission" date="2019-04" db="EMBL/GenBank/DDBJ databases">
        <title>Annotation for the trematode Fasciola gigantica.</title>
        <authorList>
            <person name="Choi Y.-J."/>
        </authorList>
    </citation>
    <scope>NUCLEOTIDE SEQUENCE [LARGE SCALE GENOMIC DNA]</scope>
    <source>
        <strain evidence="3">Uganda_cow_1</strain>
    </source>
</reference>
<name>A0A504Z1W9_FASGI</name>
<dbReference type="SMART" id="SM00264">
    <property type="entry name" value="BAG"/>
    <property type="match status" value="1"/>
</dbReference>
<dbReference type="Gene3D" id="2.20.70.10">
    <property type="match status" value="1"/>
</dbReference>
<gene>
    <name evidence="3" type="ORF">FGIG_00606</name>
</gene>
<dbReference type="STRING" id="46835.A0A504Z1W9"/>